<keyword evidence="1" id="KW-0472">Membrane</keyword>
<protein>
    <submittedName>
        <fullName evidence="2">Uncharacterized protein</fullName>
    </submittedName>
</protein>
<keyword evidence="3" id="KW-1185">Reference proteome</keyword>
<evidence type="ECO:0000256" key="1">
    <source>
        <dbReference type="SAM" id="Phobius"/>
    </source>
</evidence>
<feature type="transmembrane region" description="Helical" evidence="1">
    <location>
        <begin position="117"/>
        <end position="133"/>
    </location>
</feature>
<name>A0AAN9T2R7_PSOTE</name>
<keyword evidence="1" id="KW-1133">Transmembrane helix</keyword>
<gene>
    <name evidence="2" type="ORF">VNO78_07277</name>
</gene>
<proteinExistence type="predicted"/>
<keyword evidence="1" id="KW-0812">Transmembrane</keyword>
<dbReference type="AlphaFoldDB" id="A0AAN9T2R7"/>
<comment type="caution">
    <text evidence="2">The sequence shown here is derived from an EMBL/GenBank/DDBJ whole genome shotgun (WGS) entry which is preliminary data.</text>
</comment>
<accession>A0AAN9T2R7</accession>
<reference evidence="2 3" key="1">
    <citation type="submission" date="2024-01" db="EMBL/GenBank/DDBJ databases">
        <title>The genomes of 5 underutilized Papilionoideae crops provide insights into root nodulation and disease resistanc.</title>
        <authorList>
            <person name="Jiang F."/>
        </authorList>
    </citation>
    <scope>NUCLEOTIDE SEQUENCE [LARGE SCALE GENOMIC DNA]</scope>
    <source>
        <strain evidence="2">DUOXIRENSHENG_FW03</strain>
        <tissue evidence="2">Leaves</tissue>
    </source>
</reference>
<evidence type="ECO:0000313" key="2">
    <source>
        <dbReference type="EMBL" id="KAK7405678.1"/>
    </source>
</evidence>
<dbReference type="InterPro" id="IPR004158">
    <property type="entry name" value="DUF247_pln"/>
</dbReference>
<dbReference type="Pfam" id="PF03140">
    <property type="entry name" value="DUF247"/>
    <property type="match status" value="1"/>
</dbReference>
<organism evidence="2 3">
    <name type="scientific">Psophocarpus tetragonolobus</name>
    <name type="common">Winged bean</name>
    <name type="synonym">Dolichos tetragonolobus</name>
    <dbReference type="NCBI Taxonomy" id="3891"/>
    <lineage>
        <taxon>Eukaryota</taxon>
        <taxon>Viridiplantae</taxon>
        <taxon>Streptophyta</taxon>
        <taxon>Embryophyta</taxon>
        <taxon>Tracheophyta</taxon>
        <taxon>Spermatophyta</taxon>
        <taxon>Magnoliopsida</taxon>
        <taxon>eudicotyledons</taxon>
        <taxon>Gunneridae</taxon>
        <taxon>Pentapetalae</taxon>
        <taxon>rosids</taxon>
        <taxon>fabids</taxon>
        <taxon>Fabales</taxon>
        <taxon>Fabaceae</taxon>
        <taxon>Papilionoideae</taxon>
        <taxon>50 kb inversion clade</taxon>
        <taxon>NPAAA clade</taxon>
        <taxon>indigoferoid/millettioid clade</taxon>
        <taxon>Phaseoleae</taxon>
        <taxon>Psophocarpus</taxon>
    </lineage>
</organism>
<sequence length="141" mass="15882">MTSNSEETNMLRVVIYGKLLNLPMDVPNADVVRVSRVPKSMSWVRPEAFTRHCVGLGPYHHFDSELIMTDELKLSVANRVDCVKALLPKDASNDFVFNSNIIEDFYHTDGQTRCDNLMYVLAVDGLFLLAFLLRDAGSNLS</sequence>
<dbReference type="Proteomes" id="UP001386955">
    <property type="component" value="Unassembled WGS sequence"/>
</dbReference>
<evidence type="ECO:0000313" key="3">
    <source>
        <dbReference type="Proteomes" id="UP001386955"/>
    </source>
</evidence>
<dbReference type="EMBL" id="JAYMYS010000002">
    <property type="protein sequence ID" value="KAK7405678.1"/>
    <property type="molecule type" value="Genomic_DNA"/>
</dbReference>